<feature type="domain" description="HTH marR-type" evidence="1">
    <location>
        <begin position="164"/>
        <end position="295"/>
    </location>
</feature>
<dbReference type="Gene3D" id="1.10.10.10">
    <property type="entry name" value="Winged helix-like DNA-binding domain superfamily/Winged helix DNA-binding domain"/>
    <property type="match status" value="2"/>
</dbReference>
<dbReference type="InterPro" id="IPR036390">
    <property type="entry name" value="WH_DNA-bd_sf"/>
</dbReference>
<dbReference type="PANTHER" id="PTHR33164">
    <property type="entry name" value="TRANSCRIPTIONAL REGULATOR, MARR FAMILY"/>
    <property type="match status" value="1"/>
</dbReference>
<sequence>MSVTTVSDAADSASYRLDSTYFISFSMSHETLRRALKASSPLNIMQYRILIRAFLSSPAATPQSVLIDSLGLKPSAAAQATAVLEEASFIVRQAGRSDARARDIFITEDGVAHIAQVNAALVDELYRSWPTDTPLFRDILETVVYAGARIDPILSSGNSERFPASHVVTTVELIAHRLEHDIVAGAGVSLGECRIMQRLCEVGRPLRIGDLADQIFMNNATATRNASKLCGRGWARKLVDPHDSKAVYLDLTEAGAQEAQRICRIIDEAAYTRFWSIMNEEQREAFRQLGSVVIADLRRKKEAERLSALSLLRPMD</sequence>
<dbReference type="InterPro" id="IPR039422">
    <property type="entry name" value="MarR/SlyA-like"/>
</dbReference>
<keyword evidence="3" id="KW-1185">Reference proteome</keyword>
<comment type="caution">
    <text evidence="2">The sequence shown here is derived from an EMBL/GenBank/DDBJ whole genome shotgun (WGS) entry which is preliminary data.</text>
</comment>
<dbReference type="PROSITE" id="PS50995">
    <property type="entry name" value="HTH_MARR_2"/>
    <property type="match status" value="1"/>
</dbReference>
<proteinExistence type="predicted"/>
<dbReference type="GeneID" id="85007707"/>
<dbReference type="RefSeq" id="WP_006362445.1">
    <property type="nucleotide sequence ID" value="NZ_GG700630.1"/>
</dbReference>
<gene>
    <name evidence="2" type="ORF">HMPREF0762_01184</name>
</gene>
<dbReference type="eggNOG" id="COG1846">
    <property type="taxonomic scope" value="Bacteria"/>
</dbReference>
<dbReference type="InterPro" id="IPR036388">
    <property type="entry name" value="WH-like_DNA-bd_sf"/>
</dbReference>
<reference evidence="2" key="1">
    <citation type="submission" date="2009-10" db="EMBL/GenBank/DDBJ databases">
        <authorList>
            <person name="Weinstock G."/>
            <person name="Sodergren E."/>
            <person name="Clifton S."/>
            <person name="Fulton L."/>
            <person name="Fulton B."/>
            <person name="Courtney L."/>
            <person name="Fronick C."/>
            <person name="Harrison M."/>
            <person name="Strong C."/>
            <person name="Farmer C."/>
            <person name="Delahaunty K."/>
            <person name="Markovic C."/>
            <person name="Hall O."/>
            <person name="Minx P."/>
            <person name="Tomlinson C."/>
            <person name="Mitreva M."/>
            <person name="Nelson J."/>
            <person name="Hou S."/>
            <person name="Wollam A."/>
            <person name="Pepin K.H."/>
            <person name="Johnson M."/>
            <person name="Bhonagiri V."/>
            <person name="Nash W.E."/>
            <person name="Warren W."/>
            <person name="Chinwalla A."/>
            <person name="Mardis E.R."/>
            <person name="Wilson R.K."/>
        </authorList>
    </citation>
    <scope>NUCLEOTIDE SEQUENCE [LARGE SCALE GENOMIC DNA]</scope>
    <source>
        <strain evidence="2">ATCC 700122</strain>
    </source>
</reference>
<organism evidence="2 3">
    <name type="scientific">Slackia exigua (strain ATCC 700122 / DSM 15923 / CIP 105133 / JCM 11022 / KCTC 5966 / S-7)</name>
    <dbReference type="NCBI Taxonomy" id="649764"/>
    <lineage>
        <taxon>Bacteria</taxon>
        <taxon>Bacillati</taxon>
        <taxon>Actinomycetota</taxon>
        <taxon>Coriobacteriia</taxon>
        <taxon>Eggerthellales</taxon>
        <taxon>Eggerthellaceae</taxon>
        <taxon>Slackia</taxon>
    </lineage>
</organism>
<dbReference type="InterPro" id="IPR000835">
    <property type="entry name" value="HTH_MarR-typ"/>
</dbReference>
<dbReference type="EMBL" id="ACUX02000007">
    <property type="protein sequence ID" value="EEZ61115.1"/>
    <property type="molecule type" value="Genomic_DNA"/>
</dbReference>
<name>D0WHF1_SLAES</name>
<dbReference type="AlphaFoldDB" id="D0WHF1"/>
<dbReference type="SMART" id="SM00347">
    <property type="entry name" value="HTH_MARR"/>
    <property type="match status" value="2"/>
</dbReference>
<evidence type="ECO:0000313" key="3">
    <source>
        <dbReference type="Proteomes" id="UP000006001"/>
    </source>
</evidence>
<evidence type="ECO:0000313" key="2">
    <source>
        <dbReference type="EMBL" id="EEZ61115.1"/>
    </source>
</evidence>
<dbReference type="SUPFAM" id="SSF46785">
    <property type="entry name" value="Winged helix' DNA-binding domain"/>
    <property type="match status" value="2"/>
</dbReference>
<evidence type="ECO:0000259" key="1">
    <source>
        <dbReference type="PROSITE" id="PS50995"/>
    </source>
</evidence>
<dbReference type="GO" id="GO:0006950">
    <property type="term" value="P:response to stress"/>
    <property type="evidence" value="ECO:0007669"/>
    <property type="project" value="TreeGrafter"/>
</dbReference>
<accession>D0WHF1</accession>
<dbReference type="PANTHER" id="PTHR33164:SF43">
    <property type="entry name" value="HTH-TYPE TRANSCRIPTIONAL REPRESSOR YETL"/>
    <property type="match status" value="1"/>
</dbReference>
<dbReference type="GO" id="GO:0003700">
    <property type="term" value="F:DNA-binding transcription factor activity"/>
    <property type="evidence" value="ECO:0007669"/>
    <property type="project" value="InterPro"/>
</dbReference>
<dbReference type="OrthoDB" id="3237509at2"/>
<dbReference type="HOGENOM" id="CLU_904990_0_0_11"/>
<dbReference type="Proteomes" id="UP000006001">
    <property type="component" value="Unassembled WGS sequence"/>
</dbReference>
<protein>
    <submittedName>
        <fullName evidence="2">Transcriptional regulator, MarR family</fullName>
    </submittedName>
</protein>